<feature type="binding site" evidence="9">
    <location>
        <begin position="363"/>
        <end position="367"/>
    </location>
    <ligand>
        <name>substrate</name>
    </ligand>
</feature>
<evidence type="ECO:0000256" key="2">
    <source>
        <dbReference type="ARBA" id="ARBA00022722"/>
    </source>
</evidence>
<dbReference type="InterPro" id="IPR055132">
    <property type="entry name" value="RNase_J_b_CASP"/>
</dbReference>
<keyword evidence="3" id="KW-0479">Metal-binding</keyword>
<organism evidence="11 12">
    <name type="scientific">Turicibacter bilis</name>
    <dbReference type="NCBI Taxonomy" id="2735723"/>
    <lineage>
        <taxon>Bacteria</taxon>
        <taxon>Bacillati</taxon>
        <taxon>Bacillota</taxon>
        <taxon>Erysipelotrichia</taxon>
        <taxon>Erysipelotrichales</taxon>
        <taxon>Turicibacteraceae</taxon>
        <taxon>Turicibacter</taxon>
    </lineage>
</organism>
<dbReference type="Gene3D" id="3.10.20.580">
    <property type="match status" value="1"/>
</dbReference>
<dbReference type="Pfam" id="PF07521">
    <property type="entry name" value="RMMBL"/>
    <property type="match status" value="1"/>
</dbReference>
<dbReference type="InterPro" id="IPR004613">
    <property type="entry name" value="RNase_J"/>
</dbReference>
<dbReference type="PANTHER" id="PTHR43694">
    <property type="entry name" value="RIBONUCLEASE J"/>
    <property type="match status" value="1"/>
</dbReference>
<dbReference type="InterPro" id="IPR030854">
    <property type="entry name" value="RNase_J_bac"/>
</dbReference>
<dbReference type="Pfam" id="PF00753">
    <property type="entry name" value="Lactamase_B"/>
    <property type="match status" value="1"/>
</dbReference>
<evidence type="ECO:0000256" key="1">
    <source>
        <dbReference type="ARBA" id="ARBA00022490"/>
    </source>
</evidence>
<evidence type="ECO:0000256" key="4">
    <source>
        <dbReference type="ARBA" id="ARBA00022759"/>
    </source>
</evidence>
<dbReference type="Pfam" id="PF22505">
    <property type="entry name" value="RNase_J_b_CASP"/>
    <property type="match status" value="1"/>
</dbReference>
<keyword evidence="9" id="KW-0698">rRNA processing</keyword>
<keyword evidence="6" id="KW-0862">Zinc</keyword>
<dbReference type="Gene3D" id="3.40.50.10710">
    <property type="entry name" value="Metallo-hydrolase/oxidoreductase"/>
    <property type="match status" value="1"/>
</dbReference>
<dbReference type="Pfam" id="PF17770">
    <property type="entry name" value="RNase_J_C"/>
    <property type="match status" value="1"/>
</dbReference>
<keyword evidence="12" id="KW-1185">Reference proteome</keyword>
<keyword evidence="2 9" id="KW-0540">Nuclease</keyword>
<dbReference type="CDD" id="cd07714">
    <property type="entry name" value="RNaseJ_MBL-fold"/>
    <property type="match status" value="1"/>
</dbReference>
<dbReference type="Proteomes" id="UP001058016">
    <property type="component" value="Chromosome"/>
</dbReference>
<reference evidence="11 12" key="1">
    <citation type="submission" date="2021-03" db="EMBL/GenBank/DDBJ databases">
        <title>Comparative Genomics and Metabolomics in the genus Turicibacter.</title>
        <authorList>
            <person name="Maki J."/>
            <person name="Looft T."/>
        </authorList>
    </citation>
    <scope>NUCLEOTIDE SEQUENCE [LARGE SCALE GENOMIC DNA]</scope>
    <source>
        <strain evidence="11 12">MMM721</strain>
    </source>
</reference>
<dbReference type="InterPro" id="IPR036866">
    <property type="entry name" value="RibonucZ/Hydroxyglut_hydro"/>
</dbReference>
<feature type="domain" description="Metallo-beta-lactamase" evidence="10">
    <location>
        <begin position="19"/>
        <end position="214"/>
    </location>
</feature>
<comment type="subunit">
    <text evidence="9">Homodimer, may be a subunit of the RNA degradosome.</text>
</comment>
<evidence type="ECO:0000256" key="6">
    <source>
        <dbReference type="ARBA" id="ARBA00022833"/>
    </source>
</evidence>
<keyword evidence="1 9" id="KW-0963">Cytoplasm</keyword>
<dbReference type="EC" id="3.1.-.-" evidence="9"/>
<dbReference type="PANTHER" id="PTHR43694:SF1">
    <property type="entry name" value="RIBONUCLEASE J"/>
    <property type="match status" value="1"/>
</dbReference>
<evidence type="ECO:0000313" key="11">
    <source>
        <dbReference type="EMBL" id="UUF05384.1"/>
    </source>
</evidence>
<protein>
    <recommendedName>
        <fullName evidence="9">Ribonuclease J</fullName>
        <shortName evidence="9">RNase J</shortName>
        <ecNumber evidence="9">3.1.-.-</ecNumber>
    </recommendedName>
</protein>
<dbReference type="SUPFAM" id="SSF56281">
    <property type="entry name" value="Metallo-hydrolase/oxidoreductase"/>
    <property type="match status" value="1"/>
</dbReference>
<gene>
    <name evidence="9" type="primary">rnj</name>
    <name evidence="11" type="ORF">J0J69_09860</name>
</gene>
<name>A0ABY5JFC3_9FIRM</name>
<dbReference type="NCBIfam" id="TIGR00649">
    <property type="entry name" value="MG423"/>
    <property type="match status" value="1"/>
</dbReference>
<dbReference type="InterPro" id="IPR041636">
    <property type="entry name" value="RNase_J_C"/>
</dbReference>
<keyword evidence="5 9" id="KW-0378">Hydrolase</keyword>
<dbReference type="PIRSF" id="PIRSF004803">
    <property type="entry name" value="RnjA"/>
    <property type="match status" value="1"/>
</dbReference>
<sequence>MEETQKLKVIPLGGLGEIGKNMTAIEYDDELIVIDCGIAFPDEDMYGVDLIIPDISYLIENESKLKGIFITHGHEDHIGAIPFILKQVNIPIYGTRLTIGLIENKLKEHGLLATTSLNIIKPRESAKFNHLEVEFIRNTHSIADSCSLAIHTPVGIIFHTGDFKVDLTPIDNEPMDFERISELAKEGILLLMSDSTNVERKGYTMSERVISETFTKLFEHATGRIIVATFASNIHRMQQIIDASKRYNRKVAFSGRSMENISKVATELGYLHIDDDQLVNIHNINSVADDELTLIVTGSQGEPMGALARIAFSNHRHIKLKPNDLFIISASPIPGNDKLIGRVINELYRKGCNVIYKDLEAVHVSGHACQEELKLILRLTHPKFFMPVHGEYRHLVHHKNLAEKVGIPKDNILVLSTGQVLELTPYSAEVNGRVRTGAIFVDGIGVGDVGNVVLRDRRMLAEGGMLIVVATIDKESKTLVSEPYIVTRGFVYVKESEDLMNEVKQITQTEIEMLLENETNEILVMKNRIKKALERYLYEKTKRRPSIFPIIMEV</sequence>
<dbReference type="InterPro" id="IPR042173">
    <property type="entry name" value="RNase_J_2"/>
</dbReference>
<evidence type="ECO:0000313" key="12">
    <source>
        <dbReference type="Proteomes" id="UP001058016"/>
    </source>
</evidence>
<evidence type="ECO:0000256" key="9">
    <source>
        <dbReference type="HAMAP-Rule" id="MF_01491"/>
    </source>
</evidence>
<evidence type="ECO:0000256" key="8">
    <source>
        <dbReference type="ARBA" id="ARBA00022884"/>
    </source>
</evidence>
<dbReference type="SMART" id="SM00849">
    <property type="entry name" value="Lactamase_B"/>
    <property type="match status" value="1"/>
</dbReference>
<evidence type="ECO:0000256" key="5">
    <source>
        <dbReference type="ARBA" id="ARBA00022801"/>
    </source>
</evidence>
<evidence type="ECO:0000256" key="7">
    <source>
        <dbReference type="ARBA" id="ARBA00022839"/>
    </source>
</evidence>
<dbReference type="InterPro" id="IPR001279">
    <property type="entry name" value="Metallo-B-lactamas"/>
</dbReference>
<comment type="subcellular location">
    <subcellularLocation>
        <location evidence="9">Cytoplasm</location>
    </subcellularLocation>
</comment>
<accession>A0ABY5JFC3</accession>
<proteinExistence type="inferred from homology"/>
<keyword evidence="4 9" id="KW-0255">Endonuclease</keyword>
<dbReference type="EMBL" id="CP071249">
    <property type="protein sequence ID" value="UUF05384.1"/>
    <property type="molecule type" value="Genomic_DNA"/>
</dbReference>
<dbReference type="Gene3D" id="3.60.15.10">
    <property type="entry name" value="Ribonuclease Z/Hydroxyacylglutathione hydrolase-like"/>
    <property type="match status" value="1"/>
</dbReference>
<dbReference type="InterPro" id="IPR011108">
    <property type="entry name" value="RMMBL"/>
</dbReference>
<evidence type="ECO:0000256" key="3">
    <source>
        <dbReference type="ARBA" id="ARBA00022723"/>
    </source>
</evidence>
<evidence type="ECO:0000259" key="10">
    <source>
        <dbReference type="SMART" id="SM00849"/>
    </source>
</evidence>
<keyword evidence="8 9" id="KW-0694">RNA-binding</keyword>
<comment type="similarity">
    <text evidence="9">Belongs to the metallo-beta-lactamase superfamily. RNA-metabolizing metallo-beta-lactamase-like family. Bacterial RNase J subfamily.</text>
</comment>
<keyword evidence="7 9" id="KW-0269">Exonuclease</keyword>
<comment type="function">
    <text evidence="9">An RNase that has 5'-3' exonuclease and possibly endonuclease activity. Involved in maturation of rRNA and in some organisms also mRNA maturation and/or decay.</text>
</comment>
<dbReference type="HAMAP" id="MF_01491">
    <property type="entry name" value="RNase_J_bact"/>
    <property type="match status" value="1"/>
</dbReference>